<keyword evidence="6 13" id="KW-0274">FAD</keyword>
<dbReference type="PhylomeDB" id="A0A0D2U483"/>
<dbReference type="FunFam" id="2.40.110.10:FF:000001">
    <property type="entry name" value="Acyl-CoA dehydrogenase, mitochondrial"/>
    <property type="match status" value="1"/>
</dbReference>
<dbReference type="InParanoid" id="A0A0D2U483"/>
<dbReference type="PROSITE" id="PS00072">
    <property type="entry name" value="ACYL_COA_DH_1"/>
    <property type="match status" value="1"/>
</dbReference>
<evidence type="ECO:0000256" key="2">
    <source>
        <dbReference type="ARBA" id="ARBA00005198"/>
    </source>
</evidence>
<evidence type="ECO:0000256" key="12">
    <source>
        <dbReference type="ARBA" id="ARBA00048235"/>
    </source>
</evidence>
<dbReference type="EC" id="1.3.8.5" evidence="11"/>
<dbReference type="InterPro" id="IPR006089">
    <property type="entry name" value="Acyl-CoA_DH_CS"/>
</dbReference>
<dbReference type="PIRSF" id="PIRSF016578">
    <property type="entry name" value="HsaA"/>
    <property type="match status" value="1"/>
</dbReference>
<evidence type="ECO:0000259" key="14">
    <source>
        <dbReference type="Pfam" id="PF00441"/>
    </source>
</evidence>
<dbReference type="GO" id="GO:0005739">
    <property type="term" value="C:mitochondrion"/>
    <property type="evidence" value="ECO:0007669"/>
    <property type="project" value="TreeGrafter"/>
</dbReference>
<dbReference type="Proteomes" id="UP000008743">
    <property type="component" value="Unassembled WGS sequence"/>
</dbReference>
<dbReference type="GO" id="GO:0050660">
    <property type="term" value="F:flavin adenine dinucleotide binding"/>
    <property type="evidence" value="ECO:0007669"/>
    <property type="project" value="InterPro"/>
</dbReference>
<feature type="domain" description="Acyl-CoA dehydrogenase/oxidase C-terminal" evidence="14">
    <location>
        <begin position="240"/>
        <end position="388"/>
    </location>
</feature>
<dbReference type="Pfam" id="PF00441">
    <property type="entry name" value="Acyl-CoA_dh_1"/>
    <property type="match status" value="1"/>
</dbReference>
<dbReference type="OrthoDB" id="10262177at2759"/>
<dbReference type="InterPro" id="IPR006091">
    <property type="entry name" value="Acyl-CoA_Oxase/DH_mid-dom"/>
</dbReference>
<dbReference type="FunFam" id="1.20.140.10:FF:000002">
    <property type="entry name" value="Acyl-CoA dehydrogenase short/branched chain"/>
    <property type="match status" value="1"/>
</dbReference>
<proteinExistence type="inferred from homology"/>
<evidence type="ECO:0000256" key="10">
    <source>
        <dbReference type="ARBA" id="ARBA00037895"/>
    </source>
</evidence>
<dbReference type="GO" id="GO:0003853">
    <property type="term" value="F:short-chain 2-methyl fatty acyl-CoA dehydrogenase activity"/>
    <property type="evidence" value="ECO:0007669"/>
    <property type="project" value="UniProtKB-EC"/>
</dbReference>
<keyword evidence="8 13" id="KW-0560">Oxidoreductase</keyword>
<dbReference type="eggNOG" id="KOG0139">
    <property type="taxonomic scope" value="Eukaryota"/>
</dbReference>
<evidence type="ECO:0000256" key="13">
    <source>
        <dbReference type="RuleBase" id="RU362125"/>
    </source>
</evidence>
<name>A0A0D2U483_CAPO3</name>
<dbReference type="Gene3D" id="1.20.140.10">
    <property type="entry name" value="Butyryl-CoA Dehydrogenase, subunit A, domain 3"/>
    <property type="match status" value="1"/>
</dbReference>
<dbReference type="PANTHER" id="PTHR43884">
    <property type="entry name" value="ACYL-COA DEHYDROGENASE"/>
    <property type="match status" value="1"/>
</dbReference>
<dbReference type="InterPro" id="IPR009075">
    <property type="entry name" value="AcylCo_DH/oxidase_C"/>
</dbReference>
<evidence type="ECO:0000256" key="4">
    <source>
        <dbReference type="ARBA" id="ARBA00011881"/>
    </source>
</evidence>
<dbReference type="AlphaFoldDB" id="A0A0D2U483"/>
<evidence type="ECO:0000313" key="18">
    <source>
        <dbReference type="Proteomes" id="UP000008743"/>
    </source>
</evidence>
<dbReference type="GO" id="GO:0006631">
    <property type="term" value="P:fatty acid metabolic process"/>
    <property type="evidence" value="ECO:0007669"/>
    <property type="project" value="UniProtKB-KW"/>
</dbReference>
<accession>A0A0D2U483</accession>
<comment type="pathway">
    <text evidence="10">Amino-acid degradation; L-isoleucine degradation.</text>
</comment>
<dbReference type="InterPro" id="IPR009100">
    <property type="entry name" value="AcylCoA_DH/oxidase_NM_dom_sf"/>
</dbReference>
<dbReference type="SUPFAM" id="SSF56645">
    <property type="entry name" value="Acyl-CoA dehydrogenase NM domain-like"/>
    <property type="match status" value="1"/>
</dbReference>
<comment type="catalytic activity">
    <reaction evidence="12">
        <text>2-methylbutanoyl-CoA + oxidized [electron-transfer flavoprotein] + H(+) = (2E)-2-methylbut-2-enoyl-CoA + reduced [electron-transfer flavoprotein]</text>
        <dbReference type="Rhea" id="RHEA:43780"/>
        <dbReference type="Rhea" id="RHEA-COMP:10685"/>
        <dbReference type="Rhea" id="RHEA-COMP:10686"/>
        <dbReference type="ChEBI" id="CHEBI:15378"/>
        <dbReference type="ChEBI" id="CHEBI:57336"/>
        <dbReference type="ChEBI" id="CHEBI:57337"/>
        <dbReference type="ChEBI" id="CHEBI:57692"/>
        <dbReference type="ChEBI" id="CHEBI:58307"/>
        <dbReference type="EC" id="1.3.8.5"/>
    </reaction>
    <physiologicalReaction direction="left-to-right" evidence="12">
        <dbReference type="Rhea" id="RHEA:43781"/>
    </physiologicalReaction>
</comment>
<evidence type="ECO:0000256" key="3">
    <source>
        <dbReference type="ARBA" id="ARBA00009347"/>
    </source>
</evidence>
<sequence length="394" mass="42616">MLSTVARPLLRASLASVPRRMPVAAATAATASYSTKPQPLTILTEDEQMLASTVARFAEDKIRPRVRQMDAVGKIDADILKGLHEQGLMGVEIPAEYGGTNASFMSACLDWPRSIRASKDKYLPRLATDMVGSFCLSEAGSGSDAFALQTKAEKKGDDYILNGTKMWITNAAEAGVFLVMANADFSKGYKGITCFIVDRDTPGLEIGKKEDKLGIRASSTCSVNLTDVRVPASNILGKFGQGYKYAISMLNEGRIGIGAQMLGLAQGVFDVTMPYLHQRKQFGTIIAEFQGMQHQIAQVATEITAARLLVYNAARLQEAGRPVAQEAAMAKLYASQVAETSASKCIEWLGGVGFTKDFPAEKYYRDVKIGKIYEGTSNIQLSTIAKSISAQYRS</sequence>
<dbReference type="Gene3D" id="1.10.540.10">
    <property type="entry name" value="Acyl-CoA dehydrogenase/oxidase, N-terminal domain"/>
    <property type="match status" value="2"/>
</dbReference>
<evidence type="ECO:0000256" key="8">
    <source>
        <dbReference type="ARBA" id="ARBA00023002"/>
    </source>
</evidence>
<evidence type="ECO:0000256" key="7">
    <source>
        <dbReference type="ARBA" id="ARBA00022832"/>
    </source>
</evidence>
<keyword evidence="7" id="KW-0276">Fatty acid metabolism</keyword>
<keyword evidence="5 13" id="KW-0285">Flavoprotein</keyword>
<comment type="pathway">
    <text evidence="2">Lipid metabolism; mitochondrial fatty acid beta-oxidation.</text>
</comment>
<reference evidence="18" key="1">
    <citation type="submission" date="2011-02" db="EMBL/GenBank/DDBJ databases">
        <title>The Genome Sequence of Capsaspora owczarzaki ATCC 30864.</title>
        <authorList>
            <person name="Russ C."/>
            <person name="Cuomo C."/>
            <person name="Burger G."/>
            <person name="Gray M.W."/>
            <person name="Holland P.W.H."/>
            <person name="King N."/>
            <person name="Lang F.B.F."/>
            <person name="Roger A.J."/>
            <person name="Ruiz-Trillo I."/>
            <person name="Young S.K."/>
            <person name="Zeng Q."/>
            <person name="Gargeya S."/>
            <person name="Alvarado L."/>
            <person name="Berlin A."/>
            <person name="Chapman S.B."/>
            <person name="Chen Z."/>
            <person name="Freedman E."/>
            <person name="Gellesch M."/>
            <person name="Goldberg J."/>
            <person name="Griggs A."/>
            <person name="Gujja S."/>
            <person name="Heilman E."/>
            <person name="Heiman D."/>
            <person name="Howarth C."/>
            <person name="Mehta T."/>
            <person name="Neiman D."/>
            <person name="Pearson M."/>
            <person name="Roberts A."/>
            <person name="Saif S."/>
            <person name="Shea T."/>
            <person name="Shenoy N."/>
            <person name="Sisk P."/>
            <person name="Stolte C."/>
            <person name="Sykes S."/>
            <person name="White J."/>
            <person name="Yandava C."/>
            <person name="Haas B."/>
            <person name="Nusbaum C."/>
            <person name="Birren B."/>
        </authorList>
    </citation>
    <scope>NUCLEOTIDE SEQUENCE</scope>
    <source>
        <strain evidence="18">ATCC 30864</strain>
    </source>
</reference>
<keyword evidence="18" id="KW-1185">Reference proteome</keyword>
<evidence type="ECO:0000256" key="5">
    <source>
        <dbReference type="ARBA" id="ARBA00022630"/>
    </source>
</evidence>
<comment type="similarity">
    <text evidence="3 13">Belongs to the acyl-CoA dehydrogenase family.</text>
</comment>
<dbReference type="Pfam" id="PF02771">
    <property type="entry name" value="Acyl-CoA_dh_N"/>
    <property type="match status" value="1"/>
</dbReference>
<dbReference type="Gene3D" id="2.40.110.10">
    <property type="entry name" value="Butyryl-CoA Dehydrogenase, subunit A, domain 2"/>
    <property type="match status" value="1"/>
</dbReference>
<dbReference type="STRING" id="595528.A0A0D2U483"/>
<keyword evidence="9" id="KW-0443">Lipid metabolism</keyword>
<evidence type="ECO:0000259" key="16">
    <source>
        <dbReference type="Pfam" id="PF02771"/>
    </source>
</evidence>
<evidence type="ECO:0000256" key="6">
    <source>
        <dbReference type="ARBA" id="ARBA00022827"/>
    </source>
</evidence>
<dbReference type="InterPro" id="IPR013786">
    <property type="entry name" value="AcylCoA_DH/ox_N"/>
</dbReference>
<dbReference type="PANTHER" id="PTHR43884:SF1">
    <property type="entry name" value="SHORT_BRANCHED CHAIN SPECIFIC ACYL-COA DEHYDROGENASE, MITOCHONDRIAL"/>
    <property type="match status" value="1"/>
</dbReference>
<dbReference type="SUPFAM" id="SSF47203">
    <property type="entry name" value="Acyl-CoA dehydrogenase C-terminal domain-like"/>
    <property type="match status" value="1"/>
</dbReference>
<evidence type="ECO:0000256" key="11">
    <source>
        <dbReference type="ARBA" id="ARBA00039036"/>
    </source>
</evidence>
<dbReference type="InterPro" id="IPR046373">
    <property type="entry name" value="Acyl-CoA_Oxase/DH_mid-dom_sf"/>
</dbReference>
<dbReference type="InterPro" id="IPR036250">
    <property type="entry name" value="AcylCo_DH-like_C"/>
</dbReference>
<evidence type="ECO:0000259" key="15">
    <source>
        <dbReference type="Pfam" id="PF02770"/>
    </source>
</evidence>
<feature type="domain" description="Acyl-CoA dehydrogenase/oxidase N-terminal" evidence="16">
    <location>
        <begin position="44"/>
        <end position="109"/>
    </location>
</feature>
<evidence type="ECO:0000256" key="1">
    <source>
        <dbReference type="ARBA" id="ARBA00001974"/>
    </source>
</evidence>
<dbReference type="FunFam" id="1.10.540.10:FF:000026">
    <property type="entry name" value="Acyl-CoA dehydrogenase medium chain"/>
    <property type="match status" value="1"/>
</dbReference>
<dbReference type="InterPro" id="IPR037069">
    <property type="entry name" value="AcylCoA_DH/ox_N_sf"/>
</dbReference>
<comment type="subunit">
    <text evidence="4">Homotetramer.</text>
</comment>
<feature type="domain" description="Acyl-CoA oxidase/dehydrogenase middle" evidence="15">
    <location>
        <begin position="133"/>
        <end position="228"/>
    </location>
</feature>
<protein>
    <recommendedName>
        <fullName evidence="11">short-chain 2-methylacyl-CoA dehydrogenase</fullName>
        <ecNumber evidence="11">1.3.8.5</ecNumber>
    </recommendedName>
</protein>
<dbReference type="PROSITE" id="PS00073">
    <property type="entry name" value="ACYL_COA_DH_2"/>
    <property type="match status" value="1"/>
</dbReference>
<evidence type="ECO:0000313" key="17">
    <source>
        <dbReference type="EMBL" id="KJE89981.1"/>
    </source>
</evidence>
<dbReference type="EMBL" id="KE346361">
    <property type="protein sequence ID" value="KJE89981.1"/>
    <property type="molecule type" value="Genomic_DNA"/>
</dbReference>
<evidence type="ECO:0000256" key="9">
    <source>
        <dbReference type="ARBA" id="ARBA00023098"/>
    </source>
</evidence>
<organism evidence="17 18">
    <name type="scientific">Capsaspora owczarzaki (strain ATCC 30864)</name>
    <dbReference type="NCBI Taxonomy" id="595528"/>
    <lineage>
        <taxon>Eukaryota</taxon>
        <taxon>Filasterea</taxon>
        <taxon>Capsaspora</taxon>
    </lineage>
</organism>
<dbReference type="Pfam" id="PF02770">
    <property type="entry name" value="Acyl-CoA_dh_M"/>
    <property type="match status" value="1"/>
</dbReference>
<gene>
    <name evidence="17" type="ORF">CAOG_001371</name>
</gene>
<comment type="cofactor">
    <cofactor evidence="1 13">
        <name>FAD</name>
        <dbReference type="ChEBI" id="CHEBI:57692"/>
    </cofactor>
</comment>